<dbReference type="RefSeq" id="YP_008853903.1">
    <property type="nucleotide sequence ID" value="NC_022917.1"/>
</dbReference>
<sequence>MPVINPSAAPAVVAPAVALPNTGVNPNSAAILAAPNTAAAVVAAQAALAVPLPEDVQPAVEVAAAAPAPASQAVEVSPGEAQGGASGATTSDATATAPASTPTGGEPVGELTPSQKVAAKIAAKRASVAKLLAEIEKLEGQFRAADLLDSVKAGSIIVARVGRAETSREVTATVIGVQTLESGDRRLKIYFGEGFDAETVVIQDSQIVDVQQA</sequence>
<dbReference type="KEGG" id="vg:17699642"/>
<feature type="coiled-coil region" evidence="1">
    <location>
        <begin position="121"/>
        <end position="148"/>
    </location>
</feature>
<evidence type="ECO:0000256" key="2">
    <source>
        <dbReference type="SAM" id="MobiDB-lite"/>
    </source>
</evidence>
<protein>
    <submittedName>
        <fullName evidence="3">Uncharacterized protein</fullName>
    </submittedName>
</protein>
<organism evidence="3 4">
    <name type="scientific">Ralstonia phage RSB3</name>
    <dbReference type="NCBI Taxonomy" id="1402875"/>
    <lineage>
        <taxon>Viruses</taxon>
        <taxon>Duplodnaviria</taxon>
        <taxon>Heunggongvirae</taxon>
        <taxon>Uroviricota</taxon>
        <taxon>Caudoviricetes</taxon>
        <taxon>Autographivirales</taxon>
        <taxon>Autoscriptoviridae</taxon>
        <taxon>Jiaoyazivirus</taxon>
        <taxon>Jiaoyazivirus RSB3</taxon>
    </lineage>
</organism>
<proteinExistence type="predicted"/>
<feature type="region of interest" description="Disordered" evidence="2">
    <location>
        <begin position="73"/>
        <end position="111"/>
    </location>
</feature>
<dbReference type="EMBL" id="AB854109">
    <property type="protein sequence ID" value="BAN92326.1"/>
    <property type="molecule type" value="Genomic_DNA"/>
</dbReference>
<evidence type="ECO:0000313" key="4">
    <source>
        <dbReference type="Proteomes" id="UP000016888"/>
    </source>
</evidence>
<name>U3TIX5_9CAUD</name>
<evidence type="ECO:0000313" key="3">
    <source>
        <dbReference type="EMBL" id="BAN92326.1"/>
    </source>
</evidence>
<reference evidence="3 4" key="1">
    <citation type="submission" date="2013-09" db="EMBL/GenBank/DDBJ databases">
        <title>Genomic characterization of Ralstonia solanacearum phage phiRSB3.</title>
        <authorList>
            <person name="Kawasaki T."/>
            <person name="Matsunami M."/>
            <person name="Fujie M."/>
            <person name="Yamada T."/>
        </authorList>
    </citation>
    <scope>NUCLEOTIDE SEQUENCE [LARGE SCALE GENOMIC DNA]</scope>
</reference>
<keyword evidence="1" id="KW-0175">Coiled coil</keyword>
<keyword evidence="4" id="KW-1185">Reference proteome</keyword>
<dbReference type="GeneID" id="17699642"/>
<dbReference type="Proteomes" id="UP000016888">
    <property type="component" value="Segment"/>
</dbReference>
<feature type="compositionally biased region" description="Low complexity" evidence="2">
    <location>
        <begin position="87"/>
        <end position="105"/>
    </location>
</feature>
<evidence type="ECO:0000256" key="1">
    <source>
        <dbReference type="SAM" id="Coils"/>
    </source>
</evidence>
<accession>U3TIX5</accession>